<dbReference type="InterPro" id="IPR006143">
    <property type="entry name" value="RND_pump_MFP"/>
</dbReference>
<protein>
    <submittedName>
        <fullName evidence="6">Putative transport protein</fullName>
    </submittedName>
</protein>
<dbReference type="InterPro" id="IPR058647">
    <property type="entry name" value="BSH_CzcB-like"/>
</dbReference>
<dbReference type="GO" id="GO:0015562">
    <property type="term" value="F:efflux transmembrane transporter activity"/>
    <property type="evidence" value="ECO:0007669"/>
    <property type="project" value="TreeGrafter"/>
</dbReference>
<dbReference type="Gene3D" id="2.40.30.170">
    <property type="match status" value="1"/>
</dbReference>
<comment type="similarity">
    <text evidence="1">Belongs to the membrane fusion protein (MFP) (TC 8.A.1) family.</text>
</comment>
<dbReference type="Pfam" id="PF25973">
    <property type="entry name" value="BSH_CzcB"/>
    <property type="match status" value="1"/>
</dbReference>
<evidence type="ECO:0000259" key="4">
    <source>
        <dbReference type="Pfam" id="PF25973"/>
    </source>
</evidence>
<evidence type="ECO:0000313" key="6">
    <source>
        <dbReference type="EMBL" id="SCM77042.1"/>
    </source>
</evidence>
<dbReference type="PANTHER" id="PTHR30469:SF11">
    <property type="entry name" value="BLL4320 PROTEIN"/>
    <property type="match status" value="1"/>
</dbReference>
<dbReference type="InterPro" id="IPR058792">
    <property type="entry name" value="Beta-barrel_RND_2"/>
</dbReference>
<dbReference type="SUPFAM" id="SSF111369">
    <property type="entry name" value="HlyD-like secretion proteins"/>
    <property type="match status" value="1"/>
</dbReference>
<feature type="domain" description="CusB-like beta-barrel" evidence="3">
    <location>
        <begin position="250"/>
        <end position="321"/>
    </location>
</feature>
<evidence type="ECO:0000259" key="3">
    <source>
        <dbReference type="Pfam" id="PF25954"/>
    </source>
</evidence>
<feature type="domain" description="YknX-like C-terminal permuted SH3-like" evidence="5">
    <location>
        <begin position="330"/>
        <end position="395"/>
    </location>
</feature>
<organism evidence="6">
    <name type="scientific">uncultured Pleomorphomonas sp</name>
    <dbReference type="NCBI Taxonomy" id="442121"/>
    <lineage>
        <taxon>Bacteria</taxon>
        <taxon>Pseudomonadati</taxon>
        <taxon>Pseudomonadota</taxon>
        <taxon>Alphaproteobacteria</taxon>
        <taxon>Hyphomicrobiales</taxon>
        <taxon>Pleomorphomonadaceae</taxon>
        <taxon>Pleomorphomonas</taxon>
        <taxon>environmental samples</taxon>
    </lineage>
</organism>
<name>A0A212LHL6_9HYPH</name>
<dbReference type="InterPro" id="IPR058637">
    <property type="entry name" value="YknX-like_C"/>
</dbReference>
<evidence type="ECO:0000256" key="1">
    <source>
        <dbReference type="ARBA" id="ARBA00009477"/>
    </source>
</evidence>
<dbReference type="RefSeq" id="WP_288197038.1">
    <property type="nucleotide sequence ID" value="NZ_LT608334.1"/>
</dbReference>
<feature type="region of interest" description="Disordered" evidence="2">
    <location>
        <begin position="57"/>
        <end position="82"/>
    </location>
</feature>
<evidence type="ECO:0000256" key="2">
    <source>
        <dbReference type="SAM" id="MobiDB-lite"/>
    </source>
</evidence>
<sequence length="412" mass="42822">MAFWKQLVLALLLGLAGIVGWGALDPAARPRLIAAGVPEALLPAWAFLAPTDSAAAATPKAEGSHRTGNEAGGGRSVDAAGGGPGGARAALVVTAPVVMTETADRVSAIGTAEAARTVVIFPRAVGMVTEITFTSGERVEAGATLVRLDDDSEKIAVEQARVALQDADARATRNDRLAETRAISAAERDTARFELSKARLALQEAELNLSRRTIAAPFAGVVGLTSVEVGDMVSSSTEIVTLDDRSDIKVEFRVPEAFAARLAIDQPIEVATPSQPGARFAGKVTAVGSRIESDSRTLVAQATVRNRDDVLRPGMSFAVTVRFPGIRKTAVPAPSVQWDRDGAYVWAVDDGKAKRVGVAIVERNKDTVLVGGDLAAGDPVVVEGIQSVRAGAPVRMAGEPRQLADGSEGAEP</sequence>
<dbReference type="AlphaFoldDB" id="A0A212LHL6"/>
<dbReference type="NCBIfam" id="TIGR01730">
    <property type="entry name" value="RND_mfp"/>
    <property type="match status" value="1"/>
</dbReference>
<evidence type="ECO:0000259" key="5">
    <source>
        <dbReference type="Pfam" id="PF25989"/>
    </source>
</evidence>
<reference evidence="6" key="1">
    <citation type="submission" date="2016-08" db="EMBL/GenBank/DDBJ databases">
        <authorList>
            <person name="Seilhamer J.J."/>
        </authorList>
    </citation>
    <scope>NUCLEOTIDE SEQUENCE</scope>
    <source>
        <strain evidence="6">86</strain>
    </source>
</reference>
<gene>
    <name evidence="6" type="ORF">KL86PLE_40847</name>
</gene>
<dbReference type="Pfam" id="PF25989">
    <property type="entry name" value="YknX_C"/>
    <property type="match status" value="1"/>
</dbReference>
<dbReference type="PANTHER" id="PTHR30469">
    <property type="entry name" value="MULTIDRUG RESISTANCE PROTEIN MDTA"/>
    <property type="match status" value="1"/>
</dbReference>
<feature type="domain" description="CzcB-like barrel-sandwich hybrid" evidence="4">
    <location>
        <begin position="116"/>
        <end position="244"/>
    </location>
</feature>
<dbReference type="Gene3D" id="2.40.420.20">
    <property type="match status" value="1"/>
</dbReference>
<dbReference type="Gene3D" id="2.40.50.100">
    <property type="match status" value="1"/>
</dbReference>
<dbReference type="GO" id="GO:1990281">
    <property type="term" value="C:efflux pump complex"/>
    <property type="evidence" value="ECO:0007669"/>
    <property type="project" value="TreeGrafter"/>
</dbReference>
<dbReference type="Gene3D" id="1.10.287.470">
    <property type="entry name" value="Helix hairpin bin"/>
    <property type="match status" value="1"/>
</dbReference>
<accession>A0A212LHL6</accession>
<dbReference type="FunFam" id="2.40.30.170:FF:000010">
    <property type="entry name" value="Efflux RND transporter periplasmic adaptor subunit"/>
    <property type="match status" value="1"/>
</dbReference>
<proteinExistence type="inferred from homology"/>
<feature type="compositionally biased region" description="Gly residues" evidence="2">
    <location>
        <begin position="70"/>
        <end position="82"/>
    </location>
</feature>
<dbReference type="Pfam" id="PF25954">
    <property type="entry name" value="Beta-barrel_RND_2"/>
    <property type="match status" value="1"/>
</dbReference>
<dbReference type="EMBL" id="FMJD01000008">
    <property type="protein sequence ID" value="SCM77042.1"/>
    <property type="molecule type" value="Genomic_DNA"/>
</dbReference>